<dbReference type="Proteomes" id="UP000658320">
    <property type="component" value="Unassembled WGS sequence"/>
</dbReference>
<organism evidence="4 5">
    <name type="scientific">Streptomyces aurantiogriseus</name>
    <dbReference type="NCBI Taxonomy" id="66870"/>
    <lineage>
        <taxon>Bacteria</taxon>
        <taxon>Bacillati</taxon>
        <taxon>Actinomycetota</taxon>
        <taxon>Actinomycetes</taxon>
        <taxon>Kitasatosporales</taxon>
        <taxon>Streptomycetaceae</taxon>
        <taxon>Streptomyces</taxon>
    </lineage>
</organism>
<dbReference type="EMBL" id="BMSX01000023">
    <property type="protein sequence ID" value="GGR47521.1"/>
    <property type="molecule type" value="Genomic_DNA"/>
</dbReference>
<evidence type="ECO:0000313" key="4">
    <source>
        <dbReference type="EMBL" id="GGR47521.1"/>
    </source>
</evidence>
<dbReference type="Pfam" id="PF00561">
    <property type="entry name" value="Abhydrolase_1"/>
    <property type="match status" value="1"/>
</dbReference>
<comment type="caution">
    <text evidence="4">The sequence shown here is derived from an EMBL/GenBank/DDBJ whole genome shotgun (WGS) entry which is preliminary data.</text>
</comment>
<evidence type="ECO:0000256" key="2">
    <source>
        <dbReference type="SAM" id="MobiDB-lite"/>
    </source>
</evidence>
<evidence type="ECO:0000256" key="1">
    <source>
        <dbReference type="ARBA" id="ARBA00022801"/>
    </source>
</evidence>
<reference evidence="4" key="2">
    <citation type="submission" date="2020-09" db="EMBL/GenBank/DDBJ databases">
        <authorList>
            <person name="Sun Q."/>
            <person name="Ohkuma M."/>
        </authorList>
    </citation>
    <scope>NUCLEOTIDE SEQUENCE</scope>
    <source>
        <strain evidence="4">JCM 4346</strain>
    </source>
</reference>
<dbReference type="Gene3D" id="3.40.50.1820">
    <property type="entry name" value="alpha/beta hydrolase"/>
    <property type="match status" value="1"/>
</dbReference>
<keyword evidence="5" id="KW-1185">Reference proteome</keyword>
<dbReference type="RefSeq" id="WP_189942531.1">
    <property type="nucleotide sequence ID" value="NZ_BMSX01000023.1"/>
</dbReference>
<dbReference type="PRINTS" id="PR00111">
    <property type="entry name" value="ABHYDROLASE"/>
</dbReference>
<dbReference type="InterPro" id="IPR000639">
    <property type="entry name" value="Epox_hydrolase-like"/>
</dbReference>
<dbReference type="GO" id="GO:0016787">
    <property type="term" value="F:hydrolase activity"/>
    <property type="evidence" value="ECO:0007669"/>
    <property type="project" value="UniProtKB-KW"/>
</dbReference>
<protein>
    <submittedName>
        <fullName evidence="4">Epoxide hydrolase</fullName>
    </submittedName>
</protein>
<feature type="compositionally biased region" description="Low complexity" evidence="2">
    <location>
        <begin position="1"/>
        <end position="10"/>
    </location>
</feature>
<name>A0A918KYL8_9ACTN</name>
<gene>
    <name evidence="4" type="ORF">GCM10010251_75710</name>
</gene>
<accession>A0A918KYL8</accession>
<proteinExistence type="predicted"/>
<evidence type="ECO:0000313" key="5">
    <source>
        <dbReference type="Proteomes" id="UP000658320"/>
    </source>
</evidence>
<dbReference type="SUPFAM" id="SSF53474">
    <property type="entry name" value="alpha/beta-Hydrolases"/>
    <property type="match status" value="1"/>
</dbReference>
<keyword evidence="1 4" id="KW-0378">Hydrolase</keyword>
<dbReference type="InterPro" id="IPR000073">
    <property type="entry name" value="AB_hydrolase_1"/>
</dbReference>
<dbReference type="PRINTS" id="PR00412">
    <property type="entry name" value="EPOXHYDRLASE"/>
</dbReference>
<evidence type="ECO:0000259" key="3">
    <source>
        <dbReference type="Pfam" id="PF00561"/>
    </source>
</evidence>
<sequence>MNTYSAAATGTGTGTGTDDGSVQIRHGRAWIDQEAGVRIGYTLAELSSRPDGQVPKTAVLIHGAPQTRHAWRKVLAPLAQAGYRVIAPDYRGAGTSTKPRDGYDKWTMAADLHTLVHDHLGVQGPVSVVGHDLGSMLAFGYALRYRDDVVSLTTMEAPLPGTDYYEQRKVAKSAWHFDFHAHPDIAVHLTHGRERWYITRFFDDLTYQPDAITDADIDVYARAFQAPGAMRALCEIYRELDHDAQIHRDAIASHGKLTVPVLASGGATQALAANYQAMCEEIADHVTGHLVEEAGHWVPEENPEGFLHMFLDFDTRARTA</sequence>
<dbReference type="InterPro" id="IPR029058">
    <property type="entry name" value="AB_hydrolase_fold"/>
</dbReference>
<dbReference type="PANTHER" id="PTHR43329">
    <property type="entry name" value="EPOXIDE HYDROLASE"/>
    <property type="match status" value="1"/>
</dbReference>
<feature type="domain" description="AB hydrolase-1" evidence="3">
    <location>
        <begin position="59"/>
        <end position="303"/>
    </location>
</feature>
<dbReference type="AlphaFoldDB" id="A0A918KYL8"/>
<feature type="region of interest" description="Disordered" evidence="2">
    <location>
        <begin position="1"/>
        <end position="21"/>
    </location>
</feature>
<reference evidence="4" key="1">
    <citation type="journal article" date="2014" name="Int. J. Syst. Evol. Microbiol.">
        <title>Complete genome sequence of Corynebacterium casei LMG S-19264T (=DSM 44701T), isolated from a smear-ripened cheese.</title>
        <authorList>
            <consortium name="US DOE Joint Genome Institute (JGI-PGF)"/>
            <person name="Walter F."/>
            <person name="Albersmeier A."/>
            <person name="Kalinowski J."/>
            <person name="Ruckert C."/>
        </authorList>
    </citation>
    <scope>NUCLEOTIDE SEQUENCE</scope>
    <source>
        <strain evidence="4">JCM 4346</strain>
    </source>
</reference>